<dbReference type="Proteomes" id="UP000195871">
    <property type="component" value="Unassembled WGS sequence"/>
</dbReference>
<dbReference type="AlphaFoldDB" id="A0A099NZG0"/>
<proteinExistence type="predicted"/>
<dbReference type="Proteomes" id="UP000189274">
    <property type="component" value="Unassembled WGS sequence"/>
</dbReference>
<dbReference type="EMBL" id="JQFK01000025">
    <property type="protein sequence ID" value="KGK38015.1"/>
    <property type="molecule type" value="Genomic_DNA"/>
</dbReference>
<reference evidence="6" key="1">
    <citation type="journal article" date="2014" name="Microb. Cell Fact.">
        <title>Exploiting Issatchenkia orientalis SD108 for succinic acid production.</title>
        <authorList>
            <person name="Xiao H."/>
            <person name="Shao Z."/>
            <person name="Jiang Y."/>
            <person name="Dole S."/>
            <person name="Zhao H."/>
        </authorList>
    </citation>
    <scope>NUCLEOTIDE SEQUENCE [LARGE SCALE GENOMIC DNA]</scope>
    <source>
        <strain evidence="6">SD108</strain>
    </source>
</reference>
<evidence type="ECO:0000313" key="6">
    <source>
        <dbReference type="Proteomes" id="UP000029867"/>
    </source>
</evidence>
<reference evidence="3" key="2">
    <citation type="submission" date="2014-08" db="EMBL/GenBank/DDBJ databases">
        <title>Exploiting Issatchenkia orientalis SD108 for Succinic Acid Production.</title>
        <authorList>
            <person name="Xiao H."/>
            <person name="Shao Z."/>
            <person name="Jiang Y."/>
            <person name="Dole S."/>
            <person name="Zhao H."/>
        </authorList>
    </citation>
    <scope>NUCLEOTIDE SEQUENCE [LARGE SCALE GENOMIC DNA]</scope>
    <source>
        <strain evidence="3">SD108</strain>
    </source>
</reference>
<dbReference type="OrthoDB" id="3995083at2759"/>
<dbReference type="Proteomes" id="UP000249293">
    <property type="component" value="Chromosome 2"/>
</dbReference>
<reference evidence="4" key="4">
    <citation type="submission" date="2017-01" db="EMBL/GenBank/DDBJ databases">
        <authorList>
            <person name="Mah S.A."/>
            <person name="Swanson W.J."/>
            <person name="Moy G.W."/>
            <person name="Vacquier V.D."/>
        </authorList>
    </citation>
    <scope>NUCLEOTIDE SEQUENCE [LARGE SCALE GENOMIC DNA]</scope>
    <source>
        <strain evidence="4">129</strain>
    </source>
</reference>
<name>A0A099NZG0_PICKU</name>
<dbReference type="HOGENOM" id="CLU_748147_0_0_1"/>
<reference evidence="5 8" key="5">
    <citation type="submission" date="2017-05" db="EMBL/GenBank/DDBJ databases">
        <title>The Genome Sequence of Candida krusei Ckrusei653.</title>
        <authorList>
            <person name="Cuomo C."/>
            <person name="Forche A."/>
            <person name="Young S."/>
            <person name="Abouelleil A."/>
            <person name="Cao P."/>
            <person name="Chapman S."/>
            <person name="Cusick C."/>
            <person name="Shea T."/>
            <person name="Nusbaum C."/>
            <person name="Birren B."/>
        </authorList>
    </citation>
    <scope>NUCLEOTIDE SEQUENCE [LARGE SCALE GENOMIC DNA]</scope>
    <source>
        <strain evidence="5 8">Ckrusei653</strain>
    </source>
</reference>
<sequence>MVLSKGKFKWSNNDKSTEPAILHQRQSKLDLLDTTTFTSFPAPELIKEINKPSEDMLRIRSNVRQRSVERINSRSTRSKSRSTLGDSKTIIEAKDIPNQNPKSETNFNFMTSLGSAEYTANHISKNETPPSSCDHESPFYDYRLLLEEKDASIWKIETVKEDSSTADTKVKPQQNEGGSQLKPIISSDMYIQSIYDELYKSEEVSIEIKCSSCFKPVFENHEYINKILDLKAIICEDCMNIRYQPNESFNKSVSQFSTFEIEDFTELNSTNNTVQIYLESTANENEDEITDNGRPQEIRFFSNNDSNITEFVNQGLNSVIKRLKEIERKDLKIRHSIADFRQVQQMQRHRNGSLSLWGTIKHMFLKSNYV</sequence>
<evidence type="ECO:0000313" key="5">
    <source>
        <dbReference type="EMBL" id="OUT21299.1"/>
    </source>
</evidence>
<evidence type="ECO:0000313" key="2">
    <source>
        <dbReference type="EMBL" id="AWU75059.1"/>
    </source>
</evidence>
<evidence type="ECO:0000313" key="3">
    <source>
        <dbReference type="EMBL" id="KGK38015.1"/>
    </source>
</evidence>
<feature type="region of interest" description="Disordered" evidence="1">
    <location>
        <begin position="67"/>
        <end position="88"/>
    </location>
</feature>
<evidence type="ECO:0000256" key="1">
    <source>
        <dbReference type="SAM" id="MobiDB-lite"/>
    </source>
</evidence>
<reference evidence="2 9" key="6">
    <citation type="submission" date="2018-06" db="EMBL/GenBank/DDBJ databases">
        <title>Population genomics shows no distinction between pathogenic Candida krusei and environmental Pichia kudriavzevii: One species, four names.</title>
        <authorList>
            <person name="Douglass A.P."/>
            <person name="Offei B."/>
            <person name="Braun-Galleani S."/>
            <person name="Coughlan A.Y."/>
            <person name="Martos A."/>
            <person name="Ortiz-Merino R.A."/>
            <person name="Byrne K.P."/>
            <person name="Wolfe K.H."/>
        </authorList>
    </citation>
    <scope>NUCLEOTIDE SEQUENCE [LARGE SCALE GENOMIC DNA]</scope>
    <source>
        <strain evidence="2 9">CBS573</strain>
    </source>
</reference>
<keyword evidence="9" id="KW-1185">Reference proteome</keyword>
<evidence type="ECO:0000313" key="8">
    <source>
        <dbReference type="Proteomes" id="UP000195871"/>
    </source>
</evidence>
<reference evidence="7" key="3">
    <citation type="journal article" date="2017" name="Genome Announc.">
        <title>Genome sequences of Cyberlindnera fabianii 65, Pichia kudriavzevii 129, and Saccharomyces cerevisiae 131 isolated from fermented masau fruits in Zimbabwe.</title>
        <authorList>
            <person name="van Rijswijck I.M.H."/>
            <person name="Derks M.F.L."/>
            <person name="Abee T."/>
            <person name="de Ridder D."/>
            <person name="Smid E.J."/>
        </authorList>
    </citation>
    <scope>NUCLEOTIDE SEQUENCE [LARGE SCALE GENOMIC DNA]</scope>
    <source>
        <strain evidence="7">129</strain>
    </source>
</reference>
<dbReference type="VEuPathDB" id="FungiDB:C5L36_0B03125"/>
<dbReference type="Proteomes" id="UP000029867">
    <property type="component" value="Unassembled WGS sequence"/>
</dbReference>
<evidence type="ECO:0000313" key="9">
    <source>
        <dbReference type="Proteomes" id="UP000249293"/>
    </source>
</evidence>
<evidence type="ECO:0000313" key="4">
    <source>
        <dbReference type="EMBL" id="ONH74816.1"/>
    </source>
</evidence>
<dbReference type="EMBL" id="MQVM01000008">
    <property type="protein sequence ID" value="ONH74816.1"/>
    <property type="molecule type" value="Genomic_DNA"/>
</dbReference>
<organism evidence="3 6">
    <name type="scientific">Pichia kudriavzevii</name>
    <name type="common">Yeast</name>
    <name type="synonym">Issatchenkia orientalis</name>
    <dbReference type="NCBI Taxonomy" id="4909"/>
    <lineage>
        <taxon>Eukaryota</taxon>
        <taxon>Fungi</taxon>
        <taxon>Dikarya</taxon>
        <taxon>Ascomycota</taxon>
        <taxon>Saccharomycotina</taxon>
        <taxon>Pichiomycetes</taxon>
        <taxon>Pichiales</taxon>
        <taxon>Pichiaceae</taxon>
        <taxon>Pichia</taxon>
    </lineage>
</organism>
<evidence type="ECO:0000313" key="7">
    <source>
        <dbReference type="Proteomes" id="UP000189274"/>
    </source>
</evidence>
<gene>
    <name evidence="4" type="ORF">BOH78_2146</name>
    <name evidence="2" type="ORF">C5L36_0B03125</name>
    <name evidence="5" type="ORF">CAS74_003415</name>
    <name evidence="3" type="ORF">JL09_g2833</name>
</gene>
<accession>A0A099NZG0</accession>
<dbReference type="EMBL" id="NHMM01000005">
    <property type="protein sequence ID" value="OUT21299.1"/>
    <property type="molecule type" value="Genomic_DNA"/>
</dbReference>
<protein>
    <submittedName>
        <fullName evidence="3">Uncharacterized protein</fullName>
    </submittedName>
</protein>
<dbReference type="EMBL" id="CP028774">
    <property type="protein sequence ID" value="AWU75059.1"/>
    <property type="molecule type" value="Genomic_DNA"/>
</dbReference>